<dbReference type="InterPro" id="IPR038765">
    <property type="entry name" value="Papain-like_cys_pep_sf"/>
</dbReference>
<evidence type="ECO:0000256" key="1">
    <source>
        <dbReference type="ARBA" id="ARBA00005234"/>
    </source>
</evidence>
<feature type="domain" description="DUF8039" evidence="5">
    <location>
        <begin position="3"/>
        <end position="68"/>
    </location>
</feature>
<dbReference type="Proteomes" id="UP001152484">
    <property type="component" value="Unassembled WGS sequence"/>
</dbReference>
<dbReference type="InterPro" id="IPR058352">
    <property type="entry name" value="DUF8039"/>
</dbReference>
<evidence type="ECO:0008006" key="8">
    <source>
        <dbReference type="Google" id="ProtNLM"/>
    </source>
</evidence>
<evidence type="ECO:0000259" key="5">
    <source>
        <dbReference type="Pfam" id="PF26133"/>
    </source>
</evidence>
<dbReference type="Pfam" id="PF02902">
    <property type="entry name" value="Peptidase_C48"/>
    <property type="match status" value="1"/>
</dbReference>
<evidence type="ECO:0000313" key="6">
    <source>
        <dbReference type="EMBL" id="CAH9069054.1"/>
    </source>
</evidence>
<dbReference type="PANTHER" id="PTHR33018">
    <property type="entry name" value="OS10G0338966 PROTEIN-RELATED"/>
    <property type="match status" value="1"/>
</dbReference>
<dbReference type="GO" id="GO:0006508">
    <property type="term" value="P:proteolysis"/>
    <property type="evidence" value="ECO:0007669"/>
    <property type="project" value="UniProtKB-KW"/>
</dbReference>
<dbReference type="EMBL" id="CAMAPE010000005">
    <property type="protein sequence ID" value="CAH9069054.1"/>
    <property type="molecule type" value="Genomic_DNA"/>
</dbReference>
<keyword evidence="7" id="KW-1185">Reference proteome</keyword>
<dbReference type="SUPFAM" id="SSF54001">
    <property type="entry name" value="Cysteine proteinases"/>
    <property type="match status" value="1"/>
</dbReference>
<organism evidence="6 7">
    <name type="scientific">Cuscuta europaea</name>
    <name type="common">European dodder</name>
    <dbReference type="NCBI Taxonomy" id="41803"/>
    <lineage>
        <taxon>Eukaryota</taxon>
        <taxon>Viridiplantae</taxon>
        <taxon>Streptophyta</taxon>
        <taxon>Embryophyta</taxon>
        <taxon>Tracheophyta</taxon>
        <taxon>Spermatophyta</taxon>
        <taxon>Magnoliopsida</taxon>
        <taxon>eudicotyledons</taxon>
        <taxon>Gunneridae</taxon>
        <taxon>Pentapetalae</taxon>
        <taxon>asterids</taxon>
        <taxon>lamiids</taxon>
        <taxon>Solanales</taxon>
        <taxon>Convolvulaceae</taxon>
        <taxon>Cuscuteae</taxon>
        <taxon>Cuscuta</taxon>
        <taxon>Cuscuta subgen. Cuscuta</taxon>
    </lineage>
</organism>
<evidence type="ECO:0000259" key="4">
    <source>
        <dbReference type="Pfam" id="PF02902"/>
    </source>
</evidence>
<dbReference type="GO" id="GO:0008234">
    <property type="term" value="F:cysteine-type peptidase activity"/>
    <property type="evidence" value="ECO:0007669"/>
    <property type="project" value="InterPro"/>
</dbReference>
<dbReference type="OrthoDB" id="1303562at2759"/>
<keyword evidence="3" id="KW-0378">Hydrolase</keyword>
<evidence type="ECO:0000256" key="3">
    <source>
        <dbReference type="ARBA" id="ARBA00022801"/>
    </source>
</evidence>
<comment type="similarity">
    <text evidence="1">Belongs to the peptidase C48 family.</text>
</comment>
<dbReference type="AlphaFoldDB" id="A0A9P1E046"/>
<dbReference type="PANTHER" id="PTHR33018:SF31">
    <property type="entry name" value="TRANSPOSASE, PTTA_EN_SPM, PLANT"/>
    <property type="match status" value="1"/>
</dbReference>
<feature type="domain" description="Ubiquitin-like protease family profile" evidence="4">
    <location>
        <begin position="181"/>
        <end position="263"/>
    </location>
</feature>
<name>A0A9P1E046_CUSEU</name>
<comment type="caution">
    <text evidence="6">The sequence shown here is derived from an EMBL/GenBank/DDBJ whole genome shotgun (WGS) entry which is preliminary data.</text>
</comment>
<protein>
    <recommendedName>
        <fullName evidence="8">Ubiquitin-like protease family profile domain-containing protein</fullName>
    </recommendedName>
</protein>
<evidence type="ECO:0000256" key="2">
    <source>
        <dbReference type="ARBA" id="ARBA00022670"/>
    </source>
</evidence>
<reference evidence="6" key="1">
    <citation type="submission" date="2022-07" db="EMBL/GenBank/DDBJ databases">
        <authorList>
            <person name="Macas J."/>
            <person name="Novak P."/>
            <person name="Neumann P."/>
        </authorList>
    </citation>
    <scope>NUCLEOTIDE SEQUENCE</scope>
</reference>
<dbReference type="Pfam" id="PF26133">
    <property type="entry name" value="DUF8039"/>
    <property type="match status" value="1"/>
</dbReference>
<dbReference type="InterPro" id="IPR003653">
    <property type="entry name" value="Peptidase_C48_C"/>
</dbReference>
<evidence type="ECO:0000313" key="7">
    <source>
        <dbReference type="Proteomes" id="UP001152484"/>
    </source>
</evidence>
<sequence length="290" mass="33147">MALAYNTAPGAMIHNIPMSANTIKVNISMIYTGFEQCPLLVPNENADIYVLTNTIGSFVEWPSHLVFFEGEDQVKSKRKDVIQKNKAFIPRESPRVVVPPSTYPLVSDTILQSLTEDLLELHEMLEWYEPEVCKFSIALPVDAFHYPQNSEFGTIIDRKDLAELLEGDSVDMCIIQSFALFHWILIVICPSVNKGYIFNSIPSFSNIIIQKDLALAYRVASARNGDGKPITWHNVKCARQNGNTECGYYTMRYIWEVISYVDSFDIGKDWYSRTEAYSEDEFNNIRNIWA</sequence>
<dbReference type="Gene3D" id="3.40.395.10">
    <property type="entry name" value="Adenoviral Proteinase, Chain A"/>
    <property type="match status" value="1"/>
</dbReference>
<proteinExistence type="inferred from homology"/>
<gene>
    <name evidence="6" type="ORF">CEURO_LOCUS3056</name>
</gene>
<keyword evidence="2" id="KW-0645">Protease</keyword>
<accession>A0A9P1E046</accession>